<evidence type="ECO:0000313" key="1">
    <source>
        <dbReference type="EMBL" id="CAB3239604.1"/>
    </source>
</evidence>
<gene>
    <name evidence="1" type="ORF">APLA_LOCUS8787</name>
</gene>
<comment type="caution">
    <text evidence="1">The sequence shown here is derived from an EMBL/GenBank/DDBJ whole genome shotgun (WGS) entry which is preliminary data.</text>
</comment>
<dbReference type="AlphaFoldDB" id="A0A8S1A1L9"/>
<reference evidence="1 2" key="1">
    <citation type="submission" date="2020-04" db="EMBL/GenBank/DDBJ databases">
        <authorList>
            <person name="Wallbank WR R."/>
            <person name="Pardo Diaz C."/>
            <person name="Kozak K."/>
            <person name="Martin S."/>
            <person name="Jiggins C."/>
            <person name="Moest M."/>
            <person name="Warren A I."/>
            <person name="Byers J.R.P. K."/>
            <person name="Montejo-Kovacevich G."/>
            <person name="Yen C E."/>
        </authorList>
    </citation>
    <scope>NUCLEOTIDE SEQUENCE [LARGE SCALE GENOMIC DNA]</scope>
</reference>
<name>A0A8S1A1L9_ARCPL</name>
<organism evidence="1 2">
    <name type="scientific">Arctia plantaginis</name>
    <name type="common">Wood tiger moth</name>
    <name type="synonym">Phalaena plantaginis</name>
    <dbReference type="NCBI Taxonomy" id="874455"/>
    <lineage>
        <taxon>Eukaryota</taxon>
        <taxon>Metazoa</taxon>
        <taxon>Ecdysozoa</taxon>
        <taxon>Arthropoda</taxon>
        <taxon>Hexapoda</taxon>
        <taxon>Insecta</taxon>
        <taxon>Pterygota</taxon>
        <taxon>Neoptera</taxon>
        <taxon>Endopterygota</taxon>
        <taxon>Lepidoptera</taxon>
        <taxon>Glossata</taxon>
        <taxon>Ditrysia</taxon>
        <taxon>Noctuoidea</taxon>
        <taxon>Erebidae</taxon>
        <taxon>Arctiinae</taxon>
        <taxon>Arctia</taxon>
    </lineage>
</organism>
<dbReference type="Proteomes" id="UP000494256">
    <property type="component" value="Unassembled WGS sequence"/>
</dbReference>
<accession>A0A8S1A1L9</accession>
<dbReference type="OrthoDB" id="6930117at2759"/>
<protein>
    <submittedName>
        <fullName evidence="1">Uncharacterized protein</fullName>
    </submittedName>
</protein>
<evidence type="ECO:0000313" key="2">
    <source>
        <dbReference type="Proteomes" id="UP000494256"/>
    </source>
</evidence>
<sequence>MVSFRQNPALKEPVKTLSYTLRQPQIVMRKDDDLNMGAADLVLSYNKVLKAVQRLLKEVTRPPKHCGIDACAIYKTE</sequence>
<proteinExistence type="predicted"/>
<dbReference type="EMBL" id="CADEBD010000308">
    <property type="protein sequence ID" value="CAB3239604.1"/>
    <property type="molecule type" value="Genomic_DNA"/>
</dbReference>